<protein>
    <submittedName>
        <fullName evidence="1">Uncharacterized protein</fullName>
    </submittedName>
</protein>
<accession>A0A0E9U9L0</accession>
<organism evidence="1">
    <name type="scientific">Anguilla anguilla</name>
    <name type="common">European freshwater eel</name>
    <name type="synonym">Muraena anguilla</name>
    <dbReference type="NCBI Taxonomy" id="7936"/>
    <lineage>
        <taxon>Eukaryota</taxon>
        <taxon>Metazoa</taxon>
        <taxon>Chordata</taxon>
        <taxon>Craniata</taxon>
        <taxon>Vertebrata</taxon>
        <taxon>Euteleostomi</taxon>
        <taxon>Actinopterygii</taxon>
        <taxon>Neopterygii</taxon>
        <taxon>Teleostei</taxon>
        <taxon>Anguilliformes</taxon>
        <taxon>Anguillidae</taxon>
        <taxon>Anguilla</taxon>
    </lineage>
</organism>
<reference evidence="1" key="2">
    <citation type="journal article" date="2015" name="Fish Shellfish Immunol.">
        <title>Early steps in the European eel (Anguilla anguilla)-Vibrio vulnificus interaction in the gills: Role of the RtxA13 toxin.</title>
        <authorList>
            <person name="Callol A."/>
            <person name="Pajuelo D."/>
            <person name="Ebbesson L."/>
            <person name="Teles M."/>
            <person name="MacKenzie S."/>
            <person name="Amaro C."/>
        </authorList>
    </citation>
    <scope>NUCLEOTIDE SEQUENCE</scope>
</reference>
<sequence>MTILSLIYHYLKMPWLANLTAA</sequence>
<evidence type="ECO:0000313" key="1">
    <source>
        <dbReference type="EMBL" id="JAH62407.1"/>
    </source>
</evidence>
<reference evidence="1" key="1">
    <citation type="submission" date="2014-11" db="EMBL/GenBank/DDBJ databases">
        <authorList>
            <person name="Amaro Gonzalez C."/>
        </authorList>
    </citation>
    <scope>NUCLEOTIDE SEQUENCE</scope>
</reference>
<name>A0A0E9U9L0_ANGAN</name>
<proteinExistence type="predicted"/>
<dbReference type="EMBL" id="GBXM01046170">
    <property type="protein sequence ID" value="JAH62407.1"/>
    <property type="molecule type" value="Transcribed_RNA"/>
</dbReference>
<dbReference type="AlphaFoldDB" id="A0A0E9U9L0"/>